<comment type="caution">
    <text evidence="3">The sequence shown here is derived from an EMBL/GenBank/DDBJ whole genome shotgun (WGS) entry which is preliminary data.</text>
</comment>
<dbReference type="Proteomes" id="UP000197138">
    <property type="component" value="Unassembled WGS sequence"/>
</dbReference>
<dbReference type="Pfam" id="PF07859">
    <property type="entry name" value="Abhydrolase_3"/>
    <property type="match status" value="2"/>
</dbReference>
<accession>A0A218XG87</accession>
<dbReference type="PANTHER" id="PTHR23024:SF467">
    <property type="entry name" value="CARBOXYLESTERASE 12-RELATED"/>
    <property type="match status" value="1"/>
</dbReference>
<organism evidence="3 4">
    <name type="scientific">Punica granatum</name>
    <name type="common">Pomegranate</name>
    <dbReference type="NCBI Taxonomy" id="22663"/>
    <lineage>
        <taxon>Eukaryota</taxon>
        <taxon>Viridiplantae</taxon>
        <taxon>Streptophyta</taxon>
        <taxon>Embryophyta</taxon>
        <taxon>Tracheophyta</taxon>
        <taxon>Spermatophyta</taxon>
        <taxon>Magnoliopsida</taxon>
        <taxon>eudicotyledons</taxon>
        <taxon>Gunneridae</taxon>
        <taxon>Pentapetalae</taxon>
        <taxon>rosids</taxon>
        <taxon>malvids</taxon>
        <taxon>Myrtales</taxon>
        <taxon>Lythraceae</taxon>
        <taxon>Punica</taxon>
    </lineage>
</organism>
<feature type="domain" description="Alpha/beta hydrolase fold-3" evidence="2">
    <location>
        <begin position="71"/>
        <end position="112"/>
    </location>
</feature>
<dbReference type="InterPro" id="IPR029058">
    <property type="entry name" value="AB_hydrolase_fold"/>
</dbReference>
<dbReference type="InterPro" id="IPR013094">
    <property type="entry name" value="AB_hydrolase_3"/>
</dbReference>
<evidence type="ECO:0000313" key="4">
    <source>
        <dbReference type="Proteomes" id="UP000197138"/>
    </source>
</evidence>
<dbReference type="Gene3D" id="3.40.50.1820">
    <property type="entry name" value="alpha/beta hydrolase"/>
    <property type="match status" value="2"/>
</dbReference>
<proteinExistence type="inferred from homology"/>
<gene>
    <name evidence="3" type="ORF">CDL15_Pgr004166</name>
</gene>
<sequence>MEKADESIAHDLSPFLRIYKDGRVERLIGKDVVPPSKEPTSPGLSKDVAISPEPTVSVRLYLPNNPPPSSSKLTVEARVIIVSVEYRLAPECPIPAAYDDSWAAIKWVGSHFSGLGYEEEIKLSNGTGIGFELAGLILVHPYFWGNDPLEDEATEPEKLAKIEIWWRLANPTTTGFDDPYFNPGKDLGILRMGCSRILACVAKKDELRARGWYYKEVMEKSRWEGEVEVMEANGEDHVFHLINPTSENAIAMMKRLVEFMNDHR</sequence>
<evidence type="ECO:0000256" key="1">
    <source>
        <dbReference type="ARBA" id="ARBA00010515"/>
    </source>
</evidence>
<reference evidence="4" key="1">
    <citation type="journal article" date="2017" name="Plant J.">
        <title>The pomegranate (Punica granatum L.) genome and the genomics of punicalagin biosynthesis.</title>
        <authorList>
            <person name="Qin G."/>
            <person name="Xu C."/>
            <person name="Ming R."/>
            <person name="Tang H."/>
            <person name="Guyot R."/>
            <person name="Kramer E.M."/>
            <person name="Hu Y."/>
            <person name="Yi X."/>
            <person name="Qi Y."/>
            <person name="Xu X."/>
            <person name="Gao Z."/>
            <person name="Pan H."/>
            <person name="Jian J."/>
            <person name="Tian Y."/>
            <person name="Yue Z."/>
            <person name="Xu Y."/>
        </authorList>
    </citation>
    <scope>NUCLEOTIDE SEQUENCE [LARGE SCALE GENOMIC DNA]</scope>
    <source>
        <strain evidence="4">cv. Dabenzi</strain>
    </source>
</reference>
<protein>
    <recommendedName>
        <fullName evidence="2">Alpha/beta hydrolase fold-3 domain-containing protein</fullName>
    </recommendedName>
</protein>
<dbReference type="PANTHER" id="PTHR23024">
    <property type="entry name" value="ARYLACETAMIDE DEACETYLASE"/>
    <property type="match status" value="1"/>
</dbReference>
<dbReference type="SUPFAM" id="SSF53474">
    <property type="entry name" value="alpha/beta-Hydrolases"/>
    <property type="match status" value="1"/>
</dbReference>
<evidence type="ECO:0000259" key="2">
    <source>
        <dbReference type="Pfam" id="PF07859"/>
    </source>
</evidence>
<dbReference type="AlphaFoldDB" id="A0A218XG87"/>
<comment type="similarity">
    <text evidence="1">Belongs to the 'GDXG' lipolytic enzyme family.</text>
</comment>
<evidence type="ECO:0000313" key="3">
    <source>
        <dbReference type="EMBL" id="OWM83736.1"/>
    </source>
</evidence>
<dbReference type="EMBL" id="MTKT01001810">
    <property type="protein sequence ID" value="OWM83736.1"/>
    <property type="molecule type" value="Genomic_DNA"/>
</dbReference>
<dbReference type="InterPro" id="IPR050466">
    <property type="entry name" value="Carboxylest/Gibb_receptor"/>
</dbReference>
<feature type="domain" description="Alpha/beta hydrolase fold-3" evidence="2">
    <location>
        <begin position="132"/>
        <end position="240"/>
    </location>
</feature>
<name>A0A218XG87_PUNGR</name>
<dbReference type="GO" id="GO:0016787">
    <property type="term" value="F:hydrolase activity"/>
    <property type="evidence" value="ECO:0007669"/>
    <property type="project" value="InterPro"/>
</dbReference>